<feature type="region of interest" description="Disordered" evidence="1">
    <location>
        <begin position="72"/>
        <end position="127"/>
    </location>
</feature>
<evidence type="ECO:0000313" key="3">
    <source>
        <dbReference type="Proteomes" id="UP000663131"/>
    </source>
</evidence>
<reference evidence="2" key="2">
    <citation type="journal article" name="BMC Genomics">
        <title>New genome assemblies reveal patterns of domestication and adaptation across Brettanomyces (Dekkera) species.</title>
        <authorList>
            <person name="Roach M.J."/>
            <person name="Borneman A.R."/>
        </authorList>
    </citation>
    <scope>NUCLEOTIDE SEQUENCE</scope>
    <source>
        <strain evidence="2">UCD 2041</strain>
    </source>
</reference>
<gene>
    <name evidence="2" type="ORF">BRETT_004357</name>
</gene>
<accession>A0A871R1X0</accession>
<dbReference type="Pfam" id="PF08642">
    <property type="entry name" value="Rxt3"/>
    <property type="match status" value="1"/>
</dbReference>
<dbReference type="RefSeq" id="XP_041135629.1">
    <property type="nucleotide sequence ID" value="XM_041282853.1"/>
</dbReference>
<dbReference type="EMBL" id="CP063133">
    <property type="protein sequence ID" value="QOU19136.1"/>
    <property type="molecule type" value="Genomic_DNA"/>
</dbReference>
<dbReference type="InterPro" id="IPR036609">
    <property type="entry name" value="LCCL_sf"/>
</dbReference>
<evidence type="ECO:0000256" key="1">
    <source>
        <dbReference type="SAM" id="MobiDB-lite"/>
    </source>
</evidence>
<dbReference type="GeneID" id="64576280"/>
<feature type="compositionally biased region" description="Polar residues" evidence="1">
    <location>
        <begin position="302"/>
        <end position="322"/>
    </location>
</feature>
<feature type="region of interest" description="Disordered" evidence="1">
    <location>
        <begin position="623"/>
        <end position="661"/>
    </location>
</feature>
<dbReference type="Proteomes" id="UP000663131">
    <property type="component" value="Chromosome 5"/>
</dbReference>
<feature type="compositionally biased region" description="Basic residues" evidence="1">
    <location>
        <begin position="226"/>
        <end position="237"/>
    </location>
</feature>
<feature type="region of interest" description="Disordered" evidence="1">
    <location>
        <begin position="282"/>
        <end position="322"/>
    </location>
</feature>
<evidence type="ECO:0000313" key="2">
    <source>
        <dbReference type="EMBL" id="QOU19136.1"/>
    </source>
</evidence>
<dbReference type="Gene3D" id="2.170.130.20">
    <property type="entry name" value="LCCL-like domain"/>
    <property type="match status" value="1"/>
</dbReference>
<proteinExistence type="predicted"/>
<feature type="compositionally biased region" description="Low complexity" evidence="1">
    <location>
        <begin position="141"/>
        <end position="150"/>
    </location>
</feature>
<organism evidence="2 3">
    <name type="scientific">Dekkera bruxellensis</name>
    <name type="common">Brettanomyces custersii</name>
    <dbReference type="NCBI Taxonomy" id="5007"/>
    <lineage>
        <taxon>Eukaryota</taxon>
        <taxon>Fungi</taxon>
        <taxon>Dikarya</taxon>
        <taxon>Ascomycota</taxon>
        <taxon>Saccharomycotina</taxon>
        <taxon>Pichiomycetes</taxon>
        <taxon>Pichiales</taxon>
        <taxon>Pichiaceae</taxon>
        <taxon>Brettanomyces</taxon>
    </lineage>
</organism>
<name>A0A871R1X0_DEKBR</name>
<dbReference type="KEGG" id="bbrx:BRETT_004357"/>
<sequence length="661" mass="74261">MSAQFPNISSNDVNTVKLPPISFLAGSMKNNTNSEQRDGGMGTGQSTFPASFSGFRSGNQLRLPSISSLASGFQQSTTNSESMMTMQSAVPAGTEQKGRNRQPQFSSFPYSARQPGYFPQPNTTNAYQTSNTMLYDAHQTGSSVVGSGSVKSEQLEKQPPQKQQPQQKQQTQQQQQQQQQHLKQQAEPSIQKIPHSDNSTKTHNTHHNHEQKAAKLEQQAPGSNVQHHHQSHHHYRHKSEDLGERIKEAQSLLKDGGHIHIVHEPHGDHHHHKVYVHNPGSAEHALASSSTKESHKSGKENGASSTVQRPAIANESNSTVQNDSTIAENSTTMNQTTILDQSMLLASQPFHKRKVTVSSRDILNIAAGYPRKRIGSVIYTDYPTYPSLIRHWTNLSEQDTEKLALDKARSEEVEKQRKEYGILVNKRVELLPSLISHYTNCTIDVYVPYHEMFDNSNVYDKRIWGTDVYTDDSDIVAILYHCGILHSQDPTRRKVRKISKRQEKEQTRDLDANATSMNYQFTSYSGPITPGNSENLHNITGSAVSEEAAADLIVTLVILPTLKEYKGCYRNNYYSRSWKNHDGCSIAVYGVRWCKLGEGINFSGVSRYGAFRKKMLNERLEITQKVRDQKDPEQRLDANSGNSQEREKAGQWTGGRKFSHI</sequence>
<feature type="compositionally biased region" description="Basic and acidic residues" evidence="1">
    <location>
        <begin position="623"/>
        <end position="636"/>
    </location>
</feature>
<feature type="compositionally biased region" description="Polar residues" evidence="1">
    <location>
        <begin position="72"/>
        <end position="88"/>
    </location>
</feature>
<dbReference type="InterPro" id="IPR013951">
    <property type="entry name" value="Rxt3"/>
</dbReference>
<dbReference type="OrthoDB" id="3596986at2759"/>
<feature type="compositionally biased region" description="Low complexity" evidence="1">
    <location>
        <begin position="157"/>
        <end position="185"/>
    </location>
</feature>
<protein>
    <submittedName>
        <fullName evidence="2">Uncharacterized protein</fullName>
    </submittedName>
</protein>
<dbReference type="AlphaFoldDB" id="A0A871R1X0"/>
<reference evidence="2" key="1">
    <citation type="submission" date="2020-10" db="EMBL/GenBank/DDBJ databases">
        <authorList>
            <person name="Palmer J.M."/>
        </authorList>
    </citation>
    <scope>NUCLEOTIDE SEQUENCE</scope>
    <source>
        <strain evidence="2">UCD 2041</strain>
    </source>
</reference>
<feature type="region of interest" description="Disordered" evidence="1">
    <location>
        <begin position="141"/>
        <end position="241"/>
    </location>
</feature>